<dbReference type="InterPro" id="IPR002138">
    <property type="entry name" value="Pept_C14_p10"/>
</dbReference>
<evidence type="ECO:0000256" key="4">
    <source>
        <dbReference type="ARBA" id="ARBA00022741"/>
    </source>
</evidence>
<evidence type="ECO:0000259" key="10">
    <source>
        <dbReference type="PROSITE" id="PS50207"/>
    </source>
</evidence>
<dbReference type="InterPro" id="IPR001309">
    <property type="entry name" value="Pept_C14_p20"/>
</dbReference>
<keyword evidence="6" id="KW-0067">ATP-binding</keyword>
<dbReference type="SMART" id="SM00115">
    <property type="entry name" value="CASc"/>
    <property type="match status" value="1"/>
</dbReference>
<dbReference type="PROSITE" id="PS50011">
    <property type="entry name" value="PROTEIN_KINASE_DOM"/>
    <property type="match status" value="2"/>
</dbReference>
<dbReference type="SUPFAM" id="SSF48403">
    <property type="entry name" value="Ankyrin repeat"/>
    <property type="match status" value="1"/>
</dbReference>
<dbReference type="Proteomes" id="UP000095280">
    <property type="component" value="Unplaced"/>
</dbReference>
<evidence type="ECO:0000256" key="1">
    <source>
        <dbReference type="ARBA" id="ARBA00010134"/>
    </source>
</evidence>
<dbReference type="Pfam" id="PF12796">
    <property type="entry name" value="Ank_2"/>
    <property type="match status" value="1"/>
</dbReference>
<feature type="domain" description="Protein kinase" evidence="9">
    <location>
        <begin position="165"/>
        <end position="433"/>
    </location>
</feature>
<dbReference type="InterPro" id="IPR015917">
    <property type="entry name" value="Pept_C14A"/>
</dbReference>
<dbReference type="SUPFAM" id="SSF52129">
    <property type="entry name" value="Caspase-like"/>
    <property type="match status" value="1"/>
</dbReference>
<dbReference type="Gene3D" id="3.40.50.1460">
    <property type="match status" value="1"/>
</dbReference>
<evidence type="ECO:0000259" key="11">
    <source>
        <dbReference type="PROSITE" id="PS50208"/>
    </source>
</evidence>
<dbReference type="SUPFAM" id="SSF56112">
    <property type="entry name" value="Protein kinase-like (PK-like)"/>
    <property type="match status" value="2"/>
</dbReference>
<feature type="domain" description="Caspase family p10" evidence="10">
    <location>
        <begin position="598"/>
        <end position="660"/>
    </location>
</feature>
<protein>
    <submittedName>
        <fullName evidence="13">Protein kinase domain-containing protein</fullName>
    </submittedName>
</protein>
<dbReference type="InterPro" id="IPR036770">
    <property type="entry name" value="Ankyrin_rpt-contain_sf"/>
</dbReference>
<dbReference type="AlphaFoldDB" id="A0A1I8JFJ8"/>
<dbReference type="PROSITE" id="PS50207">
    <property type="entry name" value="CASPASE_P10"/>
    <property type="match status" value="1"/>
</dbReference>
<dbReference type="SMART" id="SM00248">
    <property type="entry name" value="ANK"/>
    <property type="match status" value="4"/>
</dbReference>
<evidence type="ECO:0000259" key="9">
    <source>
        <dbReference type="PROSITE" id="PS50011"/>
    </source>
</evidence>
<dbReference type="Pfam" id="PF00656">
    <property type="entry name" value="Peptidase_C14"/>
    <property type="match status" value="1"/>
</dbReference>
<sequence length="847" mass="94311">MERFQGKTLEYLLKTKGAITQEDKIRHYSKQICEALKYLHHDLKDPNICSKTVMIDDNDLVKLIDFGISIQLMDASLYSRGSDIWAFGCVVYEMTTGAKPLGDCRNMLAIVNKIKYHGAPNLPEASSEQLRDFYKGCMRMNRKERMSAADLLRHEFLSPVYDKHWDNVRLLSRGGFAEIHEALTDKGIRCAVKTLKLPLQLGDQRDKVQRETDRAIESEMNLCRLRHDNIVKIFDIVQPEIATVVVFMELLDGKTLELVIDGKPLDEGMIRLFASQICSALSYMHNQPEKSAVIHRDLNCSNIVILDDNKVKLIDFGLSHRLGTSISHSTASSVKGTLNFMAPELLGDDEKIVYSTASDVWAFGCAVYQMATGERPFEKIKNLNRLIRTLKEQGAPLLPDSCSSLLKDFYASCVMRQRSERASAITLMKHEFLTFKASEYEDEDRYESSASQKGMCAIIDMLPSGSDSKLSAKISKSFEKFDFIVKSLPDATCQTAWSFIGDIANSQELADSKCFVCFVIASGSNGQLYSADNDESIEIRDLLARFRSSQCPSLKDKPKLFFIQAAQPASAAAGLDESTTRIRDDDFLVCINDADLDSSFVGTLCTVLEEDKFSDLDIEGVVDEVNDRLKLEPLVKAKNRALKSMSEAVSTLTKKFYLKPERYGPLGQTLLSIAADKDSSELVKLALQTATTVPSIHSDLDVMGRTALSCAAAKGSDAVLAAFEQAFIDAADVQKSVVNEANYMRQTPIIVAAKQNRTNVLEKLDIVEATALIYAAKFGFVDAVRKLLELGADAALADRSDQTPLIWAARCGHTDLWNHRSTRLRNLTALEWAKLCGHDATADRIQQ</sequence>
<evidence type="ECO:0000256" key="5">
    <source>
        <dbReference type="ARBA" id="ARBA00022777"/>
    </source>
</evidence>
<dbReference type="GO" id="GO:0006508">
    <property type="term" value="P:proteolysis"/>
    <property type="evidence" value="ECO:0007669"/>
    <property type="project" value="InterPro"/>
</dbReference>
<evidence type="ECO:0000256" key="8">
    <source>
        <dbReference type="RuleBase" id="RU003971"/>
    </source>
</evidence>
<accession>A0A1I8JFJ8</accession>
<dbReference type="PROSITE" id="PS50208">
    <property type="entry name" value="CASPASE_P20"/>
    <property type="match status" value="1"/>
</dbReference>
<keyword evidence="12" id="KW-1185">Reference proteome</keyword>
<evidence type="ECO:0000256" key="6">
    <source>
        <dbReference type="ARBA" id="ARBA00022840"/>
    </source>
</evidence>
<feature type="domain" description="Protein kinase" evidence="9">
    <location>
        <begin position="1"/>
        <end position="157"/>
    </location>
</feature>
<comment type="similarity">
    <text evidence="1 8">Belongs to the peptidase C14A family.</text>
</comment>
<keyword evidence="4" id="KW-0547">Nucleotide-binding</keyword>
<dbReference type="Gene3D" id="1.10.510.10">
    <property type="entry name" value="Transferase(Phosphotransferase) domain 1"/>
    <property type="match status" value="3"/>
</dbReference>
<evidence type="ECO:0000256" key="2">
    <source>
        <dbReference type="ARBA" id="ARBA00022527"/>
    </source>
</evidence>
<dbReference type="PRINTS" id="PR00376">
    <property type="entry name" value="IL1BCENZYME"/>
</dbReference>
<dbReference type="SMART" id="SM00220">
    <property type="entry name" value="S_TKc"/>
    <property type="match status" value="1"/>
</dbReference>
<dbReference type="InterPro" id="IPR011009">
    <property type="entry name" value="Kinase-like_dom_sf"/>
</dbReference>
<dbReference type="GO" id="GO:0004674">
    <property type="term" value="F:protein serine/threonine kinase activity"/>
    <property type="evidence" value="ECO:0007669"/>
    <property type="project" value="UniProtKB-KW"/>
</dbReference>
<dbReference type="Pfam" id="PF00069">
    <property type="entry name" value="Pkinase"/>
    <property type="match status" value="3"/>
</dbReference>
<evidence type="ECO:0000313" key="13">
    <source>
        <dbReference type="WBParaSite" id="maker-uti_cns_0047245-snap-gene-0.4-mRNA-1"/>
    </source>
</evidence>
<evidence type="ECO:0000313" key="12">
    <source>
        <dbReference type="Proteomes" id="UP000095280"/>
    </source>
</evidence>
<dbReference type="GO" id="GO:0005524">
    <property type="term" value="F:ATP binding"/>
    <property type="evidence" value="ECO:0007669"/>
    <property type="project" value="UniProtKB-KW"/>
</dbReference>
<feature type="domain" description="Caspase family p20" evidence="11">
    <location>
        <begin position="474"/>
        <end position="570"/>
    </location>
</feature>
<feature type="repeat" description="ANK" evidence="7">
    <location>
        <begin position="767"/>
        <end position="799"/>
    </location>
</feature>
<keyword evidence="3" id="KW-0808">Transferase</keyword>
<keyword evidence="2" id="KW-0723">Serine/threonine-protein kinase</keyword>
<keyword evidence="5" id="KW-0418">Kinase</keyword>
<evidence type="ECO:0000256" key="7">
    <source>
        <dbReference type="PROSITE-ProRule" id="PRU00023"/>
    </source>
</evidence>
<name>A0A1I8JFJ8_9PLAT</name>
<dbReference type="PANTHER" id="PTHR11584">
    <property type="entry name" value="SERINE/THREONINE PROTEIN KINASE"/>
    <property type="match status" value="1"/>
</dbReference>
<keyword evidence="7" id="KW-0040">ANK repeat</keyword>
<evidence type="ECO:0000256" key="3">
    <source>
        <dbReference type="ARBA" id="ARBA00022679"/>
    </source>
</evidence>
<dbReference type="GO" id="GO:0004197">
    <property type="term" value="F:cysteine-type endopeptidase activity"/>
    <property type="evidence" value="ECO:0007669"/>
    <property type="project" value="InterPro"/>
</dbReference>
<reference evidence="13" key="1">
    <citation type="submission" date="2016-11" db="UniProtKB">
        <authorList>
            <consortium name="WormBaseParasite"/>
        </authorList>
    </citation>
    <scope>IDENTIFICATION</scope>
</reference>
<dbReference type="InterPro" id="IPR011600">
    <property type="entry name" value="Pept_C14_caspase"/>
</dbReference>
<dbReference type="InterPro" id="IPR002110">
    <property type="entry name" value="Ankyrin_rpt"/>
</dbReference>
<dbReference type="WBParaSite" id="maker-uti_cns_0047245-snap-gene-0.4-mRNA-1">
    <property type="protein sequence ID" value="maker-uti_cns_0047245-snap-gene-0.4-mRNA-1"/>
    <property type="gene ID" value="maker-uti_cns_0047245-snap-gene-0.4"/>
</dbReference>
<proteinExistence type="inferred from homology"/>
<organism evidence="12 13">
    <name type="scientific">Macrostomum lignano</name>
    <dbReference type="NCBI Taxonomy" id="282301"/>
    <lineage>
        <taxon>Eukaryota</taxon>
        <taxon>Metazoa</taxon>
        <taxon>Spiralia</taxon>
        <taxon>Lophotrochozoa</taxon>
        <taxon>Platyhelminthes</taxon>
        <taxon>Rhabditophora</taxon>
        <taxon>Macrostomorpha</taxon>
        <taxon>Macrostomida</taxon>
        <taxon>Macrostomidae</taxon>
        <taxon>Macrostomum</taxon>
    </lineage>
</organism>
<dbReference type="InterPro" id="IPR029030">
    <property type="entry name" value="Caspase-like_dom_sf"/>
</dbReference>
<dbReference type="Gene3D" id="1.25.40.20">
    <property type="entry name" value="Ankyrin repeat-containing domain"/>
    <property type="match status" value="2"/>
</dbReference>
<dbReference type="InterPro" id="IPR000719">
    <property type="entry name" value="Prot_kinase_dom"/>
</dbReference>
<dbReference type="PANTHER" id="PTHR11584:SF369">
    <property type="entry name" value="MITOGEN-ACTIVATED PROTEIN KINASE KINASE KINASE 19-RELATED"/>
    <property type="match status" value="1"/>
</dbReference>
<dbReference type="PROSITE" id="PS50088">
    <property type="entry name" value="ANK_REPEAT"/>
    <property type="match status" value="1"/>
</dbReference>